<dbReference type="AlphaFoldDB" id="A2FQ94"/>
<dbReference type="Proteomes" id="UP000001542">
    <property type="component" value="Unassembled WGS sequence"/>
</dbReference>
<feature type="domain" description="Bromo" evidence="3">
    <location>
        <begin position="19"/>
        <end position="89"/>
    </location>
</feature>
<dbReference type="CDD" id="cd04369">
    <property type="entry name" value="Bromodomain"/>
    <property type="match status" value="1"/>
</dbReference>
<keyword evidence="5" id="KW-1185">Reference proteome</keyword>
<accession>A2FQ94</accession>
<dbReference type="VEuPathDB" id="TrichDB:TVAGG3_0713780"/>
<dbReference type="Pfam" id="PF00439">
    <property type="entry name" value="Bromodomain"/>
    <property type="match status" value="1"/>
</dbReference>
<keyword evidence="1 2" id="KW-0103">Bromodomain</keyword>
<dbReference type="KEGG" id="tva:4750644"/>
<dbReference type="Gene3D" id="1.20.920.10">
    <property type="entry name" value="Bromodomain-like"/>
    <property type="match status" value="1"/>
</dbReference>
<evidence type="ECO:0000313" key="5">
    <source>
        <dbReference type="Proteomes" id="UP000001542"/>
    </source>
</evidence>
<organism evidence="4 5">
    <name type="scientific">Trichomonas vaginalis (strain ATCC PRA-98 / G3)</name>
    <dbReference type="NCBI Taxonomy" id="412133"/>
    <lineage>
        <taxon>Eukaryota</taxon>
        <taxon>Metamonada</taxon>
        <taxon>Parabasalia</taxon>
        <taxon>Trichomonadida</taxon>
        <taxon>Trichomonadidae</taxon>
        <taxon>Trichomonas</taxon>
    </lineage>
</organism>
<evidence type="ECO:0000259" key="3">
    <source>
        <dbReference type="PROSITE" id="PS50014"/>
    </source>
</evidence>
<dbReference type="SMART" id="SM00297">
    <property type="entry name" value="BROMO"/>
    <property type="match status" value="1"/>
</dbReference>
<name>A2FQ94_TRIV3</name>
<dbReference type="SMR" id="A2FQ94"/>
<evidence type="ECO:0000256" key="1">
    <source>
        <dbReference type="ARBA" id="ARBA00023117"/>
    </source>
</evidence>
<dbReference type="SUPFAM" id="SSF47370">
    <property type="entry name" value="Bromodomain"/>
    <property type="match status" value="1"/>
</dbReference>
<dbReference type="RefSeq" id="XP_001305859.1">
    <property type="nucleotide sequence ID" value="XM_001305858.1"/>
</dbReference>
<sequence>MFAKSSAGQFCLKVTNAILENQIAEIFKRPVATSPTDPYLAVIKEPMDLGTVKSKIKDNSYTTIADWKYDMNLIFNNAVQYNGEKSLIGGIAAYLKNKFEKLLKTFEYTNKQNYEERLRSLYRQLIENSEKLYSVELDKTYAQKYDLLQLEEKLSQINDSTNIEEILRQYGYESLIKKGKSTINLDSLKRECLDAIWREITIPKLPPSN</sequence>
<dbReference type="VEuPathDB" id="TrichDB:TVAG_335910"/>
<reference evidence="4" key="2">
    <citation type="journal article" date="2007" name="Science">
        <title>Draft genome sequence of the sexually transmitted pathogen Trichomonas vaginalis.</title>
        <authorList>
            <person name="Carlton J.M."/>
            <person name="Hirt R.P."/>
            <person name="Silva J.C."/>
            <person name="Delcher A.L."/>
            <person name="Schatz M."/>
            <person name="Zhao Q."/>
            <person name="Wortman J.R."/>
            <person name="Bidwell S.L."/>
            <person name="Alsmark U.C.M."/>
            <person name="Besteiro S."/>
            <person name="Sicheritz-Ponten T."/>
            <person name="Noel C.J."/>
            <person name="Dacks J.B."/>
            <person name="Foster P.G."/>
            <person name="Simillion C."/>
            <person name="Van de Peer Y."/>
            <person name="Miranda-Saavedra D."/>
            <person name="Barton G.J."/>
            <person name="Westrop G.D."/>
            <person name="Mueller S."/>
            <person name="Dessi D."/>
            <person name="Fiori P.L."/>
            <person name="Ren Q."/>
            <person name="Paulsen I."/>
            <person name="Zhang H."/>
            <person name="Bastida-Corcuera F.D."/>
            <person name="Simoes-Barbosa A."/>
            <person name="Brown M.T."/>
            <person name="Hayes R.D."/>
            <person name="Mukherjee M."/>
            <person name="Okumura C.Y."/>
            <person name="Schneider R."/>
            <person name="Smith A.J."/>
            <person name="Vanacova S."/>
            <person name="Villalvazo M."/>
            <person name="Haas B.J."/>
            <person name="Pertea M."/>
            <person name="Feldblyum T.V."/>
            <person name="Utterback T.R."/>
            <person name="Shu C.L."/>
            <person name="Osoegawa K."/>
            <person name="de Jong P.J."/>
            <person name="Hrdy I."/>
            <person name="Horvathova L."/>
            <person name="Zubacova Z."/>
            <person name="Dolezal P."/>
            <person name="Malik S.B."/>
            <person name="Logsdon J.M. Jr."/>
            <person name="Henze K."/>
            <person name="Gupta A."/>
            <person name="Wang C.C."/>
            <person name="Dunne R.L."/>
            <person name="Upcroft J.A."/>
            <person name="Upcroft P."/>
            <person name="White O."/>
            <person name="Salzberg S.L."/>
            <person name="Tang P."/>
            <person name="Chiu C.-H."/>
            <person name="Lee Y.-S."/>
            <person name="Embley T.M."/>
            <person name="Coombs G.H."/>
            <person name="Mottram J.C."/>
            <person name="Tachezy J."/>
            <person name="Fraser-Liggett C.M."/>
            <person name="Johnson P.J."/>
        </authorList>
    </citation>
    <scope>NUCLEOTIDE SEQUENCE [LARGE SCALE GENOMIC DNA]</scope>
    <source>
        <strain evidence="4">G3</strain>
    </source>
</reference>
<dbReference type="InParanoid" id="A2FQ94"/>
<protein>
    <submittedName>
        <fullName evidence="4">Bromodomain containing protein</fullName>
    </submittedName>
</protein>
<dbReference type="InterPro" id="IPR001487">
    <property type="entry name" value="Bromodomain"/>
</dbReference>
<reference evidence="4" key="1">
    <citation type="submission" date="2006-10" db="EMBL/GenBank/DDBJ databases">
        <authorList>
            <person name="Amadeo P."/>
            <person name="Zhao Q."/>
            <person name="Wortman J."/>
            <person name="Fraser-Liggett C."/>
            <person name="Carlton J."/>
        </authorList>
    </citation>
    <scope>NUCLEOTIDE SEQUENCE</scope>
    <source>
        <strain evidence="4">G3</strain>
    </source>
</reference>
<proteinExistence type="predicted"/>
<dbReference type="PANTHER" id="PTHR45926">
    <property type="entry name" value="OSJNBA0053K19.4 PROTEIN"/>
    <property type="match status" value="1"/>
</dbReference>
<dbReference type="PROSITE" id="PS50014">
    <property type="entry name" value="BROMODOMAIN_2"/>
    <property type="match status" value="1"/>
</dbReference>
<gene>
    <name evidence="4" type="ORF">TVAG_335910</name>
</gene>
<dbReference type="PRINTS" id="PR00503">
    <property type="entry name" value="BROMODOMAIN"/>
</dbReference>
<dbReference type="OrthoDB" id="21449at2759"/>
<dbReference type="InterPro" id="IPR036427">
    <property type="entry name" value="Bromodomain-like_sf"/>
</dbReference>
<dbReference type="EMBL" id="DS113940">
    <property type="protein sequence ID" value="EAX92929.1"/>
    <property type="molecule type" value="Genomic_DNA"/>
</dbReference>
<evidence type="ECO:0000256" key="2">
    <source>
        <dbReference type="PROSITE-ProRule" id="PRU00035"/>
    </source>
</evidence>
<evidence type="ECO:0000313" key="4">
    <source>
        <dbReference type="EMBL" id="EAX92929.1"/>
    </source>
</evidence>